<evidence type="ECO:0000256" key="8">
    <source>
        <dbReference type="SAM" id="MobiDB-lite"/>
    </source>
</evidence>
<sequence length="579" mass="60935">MSGTSDDPLLSVDRLAIAFRTSGAAHEAVRDASFGLRRGHVLALVGESGSGKSVTAMATLGLLPPTARVTGSIRLAGEELVGADPGRLRQIRGGRIGTIFQEPTSALNPVFTVGDQIAEAIRVHRDYGRSTVRARVRELLDTVGLDAPERIARSYPHQLSGGQLQRAMIAMAISCEPELLIADEPTTALDVTVQAGILDLMRDLRSRLDMAILLITHDMGVVADLADDVVVLRQGEVVERAPVGTLFAAPGHPYTRALLDAVPRLVEMSGDAGETDAGPVAGVDADADVDASADAAGAVVALRDTVVTYPGRRGSGRLRAVDGVRLHVGAGEVLGLVGESGSGKSTVARAVAGLVPVTSGEVRVAGVDVAHASRHGRAGGRSMRAVRARMGIVYQDPASSLNPRWTVGDSIAEPVLLHTDVRGPALARRVDELLDAVALPVALRGRHPHELSGGQRQRVAIARALALDPALLIADEPTSALDVSVQATILALLRDLREEFGFACLFISHDLAVVAQLADQVAVMHRGRIVEQGPTADVMRAPRDPYTRRLLSAAPVADPQSQARRREEWRSLSAASPAA</sequence>
<evidence type="ECO:0000256" key="5">
    <source>
        <dbReference type="ARBA" id="ARBA00022741"/>
    </source>
</evidence>
<dbReference type="InterPro" id="IPR017871">
    <property type="entry name" value="ABC_transporter-like_CS"/>
</dbReference>
<proteinExistence type="inferred from homology"/>
<comment type="caution">
    <text evidence="10">The sequence shown here is derived from an EMBL/GenBank/DDBJ whole genome shotgun (WGS) entry which is preliminary data.</text>
</comment>
<dbReference type="PANTHER" id="PTHR43297:SF2">
    <property type="entry name" value="DIPEPTIDE TRANSPORT ATP-BINDING PROTEIN DPPD"/>
    <property type="match status" value="1"/>
</dbReference>
<dbReference type="GO" id="GO:0005886">
    <property type="term" value="C:plasma membrane"/>
    <property type="evidence" value="ECO:0007669"/>
    <property type="project" value="UniProtKB-SubCell"/>
</dbReference>
<evidence type="ECO:0000313" key="11">
    <source>
        <dbReference type="Proteomes" id="UP000642748"/>
    </source>
</evidence>
<dbReference type="SUPFAM" id="SSF52540">
    <property type="entry name" value="P-loop containing nucleoside triphosphate hydrolases"/>
    <property type="match status" value="2"/>
</dbReference>
<dbReference type="Pfam" id="PF08352">
    <property type="entry name" value="oligo_HPY"/>
    <property type="match status" value="2"/>
</dbReference>
<evidence type="ECO:0000256" key="2">
    <source>
        <dbReference type="ARBA" id="ARBA00005417"/>
    </source>
</evidence>
<dbReference type="Gene3D" id="3.40.50.300">
    <property type="entry name" value="P-loop containing nucleotide triphosphate hydrolases"/>
    <property type="match status" value="2"/>
</dbReference>
<dbReference type="NCBIfam" id="NF008453">
    <property type="entry name" value="PRK11308.1"/>
    <property type="match status" value="2"/>
</dbReference>
<accession>A0A8J3QT67</accession>
<evidence type="ECO:0000256" key="4">
    <source>
        <dbReference type="ARBA" id="ARBA00022475"/>
    </source>
</evidence>
<keyword evidence="6 10" id="KW-0067">ATP-binding</keyword>
<feature type="region of interest" description="Disordered" evidence="8">
    <location>
        <begin position="550"/>
        <end position="579"/>
    </location>
</feature>
<protein>
    <submittedName>
        <fullName evidence="10">ABC transporter ATP-binding protein</fullName>
    </submittedName>
</protein>
<name>A0A8J3QT67_9ACTN</name>
<feature type="domain" description="ABC transporter" evidence="9">
    <location>
        <begin position="12"/>
        <end position="259"/>
    </location>
</feature>
<dbReference type="RefSeq" id="WP_203919191.1">
    <property type="nucleotide sequence ID" value="NZ_BONZ01000035.1"/>
</dbReference>
<dbReference type="InterPro" id="IPR003439">
    <property type="entry name" value="ABC_transporter-like_ATP-bd"/>
</dbReference>
<dbReference type="InterPro" id="IPR003593">
    <property type="entry name" value="AAA+_ATPase"/>
</dbReference>
<reference evidence="10" key="1">
    <citation type="submission" date="2021-01" db="EMBL/GenBank/DDBJ databases">
        <title>Whole genome shotgun sequence of Rugosimonospora africana NBRC 104875.</title>
        <authorList>
            <person name="Komaki H."/>
            <person name="Tamura T."/>
        </authorList>
    </citation>
    <scope>NUCLEOTIDE SEQUENCE</scope>
    <source>
        <strain evidence="10">NBRC 104875</strain>
    </source>
</reference>
<dbReference type="InterPro" id="IPR027417">
    <property type="entry name" value="P-loop_NTPase"/>
</dbReference>
<organism evidence="10 11">
    <name type="scientific">Rugosimonospora africana</name>
    <dbReference type="NCBI Taxonomy" id="556532"/>
    <lineage>
        <taxon>Bacteria</taxon>
        <taxon>Bacillati</taxon>
        <taxon>Actinomycetota</taxon>
        <taxon>Actinomycetes</taxon>
        <taxon>Micromonosporales</taxon>
        <taxon>Micromonosporaceae</taxon>
        <taxon>Rugosimonospora</taxon>
    </lineage>
</organism>
<comment type="similarity">
    <text evidence="2">Belongs to the ABC transporter superfamily.</text>
</comment>
<dbReference type="AlphaFoldDB" id="A0A8J3QT67"/>
<dbReference type="NCBIfam" id="NF007739">
    <property type="entry name" value="PRK10419.1"/>
    <property type="match status" value="2"/>
</dbReference>
<dbReference type="PROSITE" id="PS00211">
    <property type="entry name" value="ABC_TRANSPORTER_1"/>
    <property type="match status" value="2"/>
</dbReference>
<dbReference type="CDD" id="cd03257">
    <property type="entry name" value="ABC_NikE_OppD_transporters"/>
    <property type="match status" value="2"/>
</dbReference>
<dbReference type="FunFam" id="3.40.50.300:FF:000016">
    <property type="entry name" value="Oligopeptide ABC transporter ATP-binding component"/>
    <property type="match status" value="1"/>
</dbReference>
<dbReference type="GO" id="GO:0016887">
    <property type="term" value="F:ATP hydrolysis activity"/>
    <property type="evidence" value="ECO:0007669"/>
    <property type="project" value="InterPro"/>
</dbReference>
<evidence type="ECO:0000259" key="9">
    <source>
        <dbReference type="PROSITE" id="PS50893"/>
    </source>
</evidence>
<dbReference type="GO" id="GO:0015833">
    <property type="term" value="P:peptide transport"/>
    <property type="evidence" value="ECO:0007669"/>
    <property type="project" value="InterPro"/>
</dbReference>
<dbReference type="PROSITE" id="PS50893">
    <property type="entry name" value="ABC_TRANSPORTER_2"/>
    <property type="match status" value="2"/>
</dbReference>
<keyword evidence="4" id="KW-1003">Cell membrane</keyword>
<keyword evidence="11" id="KW-1185">Reference proteome</keyword>
<evidence type="ECO:0000256" key="7">
    <source>
        <dbReference type="ARBA" id="ARBA00023136"/>
    </source>
</evidence>
<keyword evidence="7" id="KW-0472">Membrane</keyword>
<comment type="subcellular location">
    <subcellularLocation>
        <location evidence="1">Cell membrane</location>
        <topology evidence="1">Peripheral membrane protein</topology>
    </subcellularLocation>
</comment>
<keyword evidence="3" id="KW-0813">Transport</keyword>
<dbReference type="GO" id="GO:0005524">
    <property type="term" value="F:ATP binding"/>
    <property type="evidence" value="ECO:0007669"/>
    <property type="project" value="UniProtKB-KW"/>
</dbReference>
<dbReference type="Proteomes" id="UP000642748">
    <property type="component" value="Unassembled WGS sequence"/>
</dbReference>
<evidence type="ECO:0000256" key="6">
    <source>
        <dbReference type="ARBA" id="ARBA00022840"/>
    </source>
</evidence>
<dbReference type="InterPro" id="IPR050388">
    <property type="entry name" value="ABC_Ni/Peptide_Import"/>
</dbReference>
<dbReference type="InterPro" id="IPR013563">
    <property type="entry name" value="Oligopep_ABC_C"/>
</dbReference>
<evidence type="ECO:0000313" key="10">
    <source>
        <dbReference type="EMBL" id="GIH15562.1"/>
    </source>
</evidence>
<dbReference type="EMBL" id="BONZ01000035">
    <property type="protein sequence ID" value="GIH15562.1"/>
    <property type="molecule type" value="Genomic_DNA"/>
</dbReference>
<dbReference type="PANTHER" id="PTHR43297">
    <property type="entry name" value="OLIGOPEPTIDE TRANSPORT ATP-BINDING PROTEIN APPD"/>
    <property type="match status" value="1"/>
</dbReference>
<evidence type="ECO:0000256" key="3">
    <source>
        <dbReference type="ARBA" id="ARBA00022448"/>
    </source>
</evidence>
<keyword evidence="5" id="KW-0547">Nucleotide-binding</keyword>
<gene>
    <name evidence="10" type="ORF">Raf01_37340</name>
</gene>
<feature type="domain" description="ABC transporter" evidence="9">
    <location>
        <begin position="302"/>
        <end position="551"/>
    </location>
</feature>
<dbReference type="Pfam" id="PF00005">
    <property type="entry name" value="ABC_tran"/>
    <property type="match status" value="2"/>
</dbReference>
<dbReference type="SMART" id="SM00382">
    <property type="entry name" value="AAA"/>
    <property type="match status" value="2"/>
</dbReference>
<evidence type="ECO:0000256" key="1">
    <source>
        <dbReference type="ARBA" id="ARBA00004202"/>
    </source>
</evidence>